<dbReference type="Gene3D" id="1.20.59.20">
    <property type="match status" value="1"/>
</dbReference>
<evidence type="ECO:0000256" key="6">
    <source>
        <dbReference type="HAMAP-Rule" id="MF_01161"/>
    </source>
</evidence>
<protein>
    <recommendedName>
        <fullName evidence="6">tRNA(Ile)-lysidine synthase</fullName>
        <ecNumber evidence="6">6.3.4.19</ecNumber>
    </recommendedName>
    <alternativeName>
        <fullName evidence="6">tRNA(Ile)-2-lysyl-cytidine synthase</fullName>
    </alternativeName>
    <alternativeName>
        <fullName evidence="6">tRNA(Ile)-lysidine synthetase</fullName>
    </alternativeName>
</protein>
<dbReference type="CDD" id="cd01992">
    <property type="entry name" value="TilS_N"/>
    <property type="match status" value="1"/>
</dbReference>
<evidence type="ECO:0000313" key="8">
    <source>
        <dbReference type="EMBL" id="QSW37866.1"/>
    </source>
</evidence>
<comment type="catalytic activity">
    <reaction evidence="5 6">
        <text>cytidine(34) in tRNA(Ile2) + L-lysine + ATP = lysidine(34) in tRNA(Ile2) + AMP + diphosphate + H(+)</text>
        <dbReference type="Rhea" id="RHEA:43744"/>
        <dbReference type="Rhea" id="RHEA-COMP:10625"/>
        <dbReference type="Rhea" id="RHEA-COMP:10670"/>
        <dbReference type="ChEBI" id="CHEBI:15378"/>
        <dbReference type="ChEBI" id="CHEBI:30616"/>
        <dbReference type="ChEBI" id="CHEBI:32551"/>
        <dbReference type="ChEBI" id="CHEBI:33019"/>
        <dbReference type="ChEBI" id="CHEBI:82748"/>
        <dbReference type="ChEBI" id="CHEBI:83665"/>
        <dbReference type="ChEBI" id="CHEBI:456215"/>
        <dbReference type="EC" id="6.3.4.19"/>
    </reaction>
</comment>
<keyword evidence="6" id="KW-0963">Cytoplasm</keyword>
<evidence type="ECO:0000256" key="1">
    <source>
        <dbReference type="ARBA" id="ARBA00022598"/>
    </source>
</evidence>
<dbReference type="AlphaFoldDB" id="A0A975AE27"/>
<reference evidence="8" key="1">
    <citation type="submission" date="2021-02" db="EMBL/GenBank/DDBJ databases">
        <authorList>
            <person name="Franco D."/>
        </authorList>
    </citation>
    <scope>NUCLEOTIDE SEQUENCE</scope>
    <source>
        <strain evidence="8">DICMUL</strain>
    </source>
</reference>
<feature type="binding site" evidence="6">
    <location>
        <begin position="26"/>
        <end position="31"/>
    </location>
    <ligand>
        <name>ATP</name>
        <dbReference type="ChEBI" id="CHEBI:30616"/>
    </ligand>
</feature>
<dbReference type="Proteomes" id="UP000663602">
    <property type="component" value="Chromosome"/>
</dbReference>
<keyword evidence="2 6" id="KW-0819">tRNA processing</keyword>
<keyword evidence="1 6" id="KW-0436">Ligase</keyword>
<organism evidence="8 9">
    <name type="scientific">Candidatus Vidania fulgoroideorum</name>
    <dbReference type="NCBI Taxonomy" id="881286"/>
    <lineage>
        <taxon>Bacteria</taxon>
        <taxon>Pseudomonadati</taxon>
        <taxon>Pseudomonadota</taxon>
        <taxon>Betaproteobacteria</taxon>
        <taxon>Candidatus Vidania</taxon>
    </lineage>
</organism>
<sequence length="311" mass="36324">MKINHLKKTIKGIKKKYTTKYALAFSGGKDSTMLLNILKTTNIRLIHINHNINTQSTNWENHCITIAKNNNLKITIIRTKLCKKKKKTLGTEAAARDIRYKKLSKKLKDYNITTILTAHMLEDKIETYLLNILRGCGLKGALSPQKKTHIYNLNIIRPLINITRTELKKIIQTTNINYIKDTSNAKLTYKRNIIRKILKTQFKVFFPNYIRTLTNHLSILKESKKILDATAKQTIQTTHLQLTKLKQLKKHELRNTIRYLCETHNIQLSSKNWLKEITKQLQSSTKKMLITNKNAKIYTYKNKLIIKKIEN</sequence>
<comment type="function">
    <text evidence="6">Ligates lysine onto the cytidine present at position 34 of the AUA codon-specific tRNA(Ile) that contains the anticodon CAU, in an ATP-dependent manner. Cytidine is converted to lysidine, thus changing the amino acid specificity of the tRNA from methionine to isoleucine.</text>
</comment>
<dbReference type="HAMAP" id="MF_01161">
    <property type="entry name" value="tRNA_Ile_lys_synt"/>
    <property type="match status" value="1"/>
</dbReference>
<dbReference type="GO" id="GO:0006400">
    <property type="term" value="P:tRNA modification"/>
    <property type="evidence" value="ECO:0007669"/>
    <property type="project" value="UniProtKB-UniRule"/>
</dbReference>
<gene>
    <name evidence="6 8" type="primary">tilS</name>
    <name evidence="8" type="ORF">JSR02_00145</name>
</gene>
<dbReference type="EMBL" id="CP071410">
    <property type="protein sequence ID" value="QSW37866.1"/>
    <property type="molecule type" value="Genomic_DNA"/>
</dbReference>
<dbReference type="SUPFAM" id="SSF52402">
    <property type="entry name" value="Adenine nucleotide alpha hydrolases-like"/>
    <property type="match status" value="1"/>
</dbReference>
<dbReference type="InterPro" id="IPR012795">
    <property type="entry name" value="tRNA_Ile_lys_synt_N"/>
</dbReference>
<comment type="similarity">
    <text evidence="6">Belongs to the tRNA(Ile)-lysidine synthase family.</text>
</comment>
<dbReference type="SUPFAM" id="SSF82829">
    <property type="entry name" value="MesJ substrate recognition domain-like"/>
    <property type="match status" value="1"/>
</dbReference>
<evidence type="ECO:0000259" key="7">
    <source>
        <dbReference type="Pfam" id="PF01171"/>
    </source>
</evidence>
<reference evidence="8" key="2">
    <citation type="submission" date="2021-03" db="EMBL/GenBank/DDBJ databases">
        <title>Alternative transmission patterns in independently acquired nutritional co-symbionts of Dictyopharidae planthoppers.</title>
        <authorList>
            <person name="Michalik A."/>
            <person name="Lukasik P."/>
        </authorList>
    </citation>
    <scope>NUCLEOTIDE SEQUENCE</scope>
    <source>
        <strain evidence="8">DICMUL</strain>
    </source>
</reference>
<dbReference type="Pfam" id="PF01171">
    <property type="entry name" value="ATP_bind_3"/>
    <property type="match status" value="1"/>
</dbReference>
<evidence type="ECO:0000256" key="4">
    <source>
        <dbReference type="ARBA" id="ARBA00022840"/>
    </source>
</evidence>
<name>A0A975AE27_9PROT</name>
<comment type="subcellular location">
    <subcellularLocation>
        <location evidence="6">Cytoplasm</location>
    </subcellularLocation>
</comment>
<dbReference type="InterPro" id="IPR012094">
    <property type="entry name" value="tRNA_Ile_lys_synt"/>
</dbReference>
<dbReference type="GO" id="GO:0005737">
    <property type="term" value="C:cytoplasm"/>
    <property type="evidence" value="ECO:0007669"/>
    <property type="project" value="UniProtKB-SubCell"/>
</dbReference>
<comment type="domain">
    <text evidence="6">The N-terminal region contains the highly conserved SGGXDS motif, predicted to be a P-loop motif involved in ATP binding.</text>
</comment>
<feature type="domain" description="tRNA(Ile)-lysidine/2-thiocytidine synthase N-terminal" evidence="7">
    <location>
        <begin position="21"/>
        <end position="196"/>
    </location>
</feature>
<dbReference type="Gene3D" id="3.40.50.620">
    <property type="entry name" value="HUPs"/>
    <property type="match status" value="1"/>
</dbReference>
<dbReference type="EC" id="6.3.4.19" evidence="6"/>
<dbReference type="NCBIfam" id="TIGR02432">
    <property type="entry name" value="lysidine_TilS_N"/>
    <property type="match status" value="1"/>
</dbReference>
<dbReference type="InterPro" id="IPR014729">
    <property type="entry name" value="Rossmann-like_a/b/a_fold"/>
</dbReference>
<proteinExistence type="inferred from homology"/>
<accession>A0A975AE27</accession>
<dbReference type="PANTHER" id="PTHR43033">
    <property type="entry name" value="TRNA(ILE)-LYSIDINE SYNTHASE-RELATED"/>
    <property type="match status" value="1"/>
</dbReference>
<evidence type="ECO:0000313" key="9">
    <source>
        <dbReference type="Proteomes" id="UP000663602"/>
    </source>
</evidence>
<evidence type="ECO:0000256" key="3">
    <source>
        <dbReference type="ARBA" id="ARBA00022741"/>
    </source>
</evidence>
<keyword evidence="3 6" id="KW-0547">Nucleotide-binding</keyword>
<dbReference type="GO" id="GO:0032267">
    <property type="term" value="F:tRNA(Ile)-lysidine synthase activity"/>
    <property type="evidence" value="ECO:0007669"/>
    <property type="project" value="UniProtKB-EC"/>
</dbReference>
<evidence type="ECO:0000256" key="2">
    <source>
        <dbReference type="ARBA" id="ARBA00022694"/>
    </source>
</evidence>
<evidence type="ECO:0000256" key="5">
    <source>
        <dbReference type="ARBA" id="ARBA00048539"/>
    </source>
</evidence>
<keyword evidence="4 6" id="KW-0067">ATP-binding</keyword>
<dbReference type="PANTHER" id="PTHR43033:SF1">
    <property type="entry name" value="TRNA(ILE)-LYSIDINE SYNTHASE-RELATED"/>
    <property type="match status" value="1"/>
</dbReference>
<dbReference type="InterPro" id="IPR011063">
    <property type="entry name" value="TilS/TtcA_N"/>
</dbReference>
<dbReference type="GO" id="GO:0005524">
    <property type="term" value="F:ATP binding"/>
    <property type="evidence" value="ECO:0007669"/>
    <property type="project" value="UniProtKB-UniRule"/>
</dbReference>